<feature type="domain" description="SET" evidence="1">
    <location>
        <begin position="6"/>
        <end position="241"/>
    </location>
</feature>
<protein>
    <submittedName>
        <fullName evidence="2">Putative histone tail methylase</fullName>
    </submittedName>
</protein>
<dbReference type="InterPro" id="IPR053010">
    <property type="entry name" value="SET_SmydA-8"/>
</dbReference>
<dbReference type="GO" id="GO:0032259">
    <property type="term" value="P:methylation"/>
    <property type="evidence" value="ECO:0007669"/>
    <property type="project" value="UniProtKB-KW"/>
</dbReference>
<evidence type="ECO:0000259" key="1">
    <source>
        <dbReference type="PROSITE" id="PS50280"/>
    </source>
</evidence>
<dbReference type="GO" id="GO:0008276">
    <property type="term" value="F:protein methyltransferase activity"/>
    <property type="evidence" value="ECO:0007669"/>
    <property type="project" value="UniProtKB-ARBA"/>
</dbReference>
<dbReference type="GO" id="GO:0008170">
    <property type="term" value="F:N-methyltransferase activity"/>
    <property type="evidence" value="ECO:0007669"/>
    <property type="project" value="UniProtKB-ARBA"/>
</dbReference>
<dbReference type="VEuPathDB" id="VectorBase:AALC636_005602"/>
<reference evidence="2" key="1">
    <citation type="submission" date="2016-03" db="EMBL/GenBank/DDBJ databases">
        <title>RNAseq analyses of the sensorial organs of adult female Aedes albopictus.</title>
        <authorList>
            <person name="Fabrizio L."/>
            <person name="Ribeiro J.M."/>
            <person name="Arca B."/>
        </authorList>
    </citation>
    <scope>NUCLEOTIDE SEQUENCE</scope>
</reference>
<dbReference type="Gene3D" id="1.10.220.160">
    <property type="match status" value="1"/>
</dbReference>
<dbReference type="InterPro" id="IPR001214">
    <property type="entry name" value="SET_dom"/>
</dbReference>
<dbReference type="VEuPathDB" id="VectorBase:AALFPA_078529"/>
<organism evidence="2">
    <name type="scientific">Aedes albopictus</name>
    <name type="common">Asian tiger mosquito</name>
    <name type="synonym">Stegomyia albopicta</name>
    <dbReference type="NCBI Taxonomy" id="7160"/>
    <lineage>
        <taxon>Eukaryota</taxon>
        <taxon>Metazoa</taxon>
        <taxon>Ecdysozoa</taxon>
        <taxon>Arthropoda</taxon>
        <taxon>Hexapoda</taxon>
        <taxon>Insecta</taxon>
        <taxon>Pterygota</taxon>
        <taxon>Neoptera</taxon>
        <taxon>Endopterygota</taxon>
        <taxon>Diptera</taxon>
        <taxon>Nematocera</taxon>
        <taxon>Culicoidea</taxon>
        <taxon>Culicidae</taxon>
        <taxon>Culicinae</taxon>
        <taxon>Aedini</taxon>
        <taxon>Aedes</taxon>
        <taxon>Stegomyia</taxon>
    </lineage>
</organism>
<dbReference type="EMBL" id="GEHC01000302">
    <property type="protein sequence ID" value="JAV47343.1"/>
    <property type="molecule type" value="Transcribed_RNA"/>
</dbReference>
<dbReference type="Gene3D" id="2.170.270.10">
    <property type="entry name" value="SET domain"/>
    <property type="match status" value="1"/>
</dbReference>
<dbReference type="SUPFAM" id="SSF82199">
    <property type="entry name" value="SET domain"/>
    <property type="match status" value="1"/>
</dbReference>
<dbReference type="PROSITE" id="PS50280">
    <property type="entry name" value="SET"/>
    <property type="match status" value="1"/>
</dbReference>
<name>A0A1W7R8A5_AEDAL</name>
<keyword evidence="2" id="KW-0489">Methyltransferase</keyword>
<dbReference type="Gene3D" id="6.10.140.2220">
    <property type="match status" value="1"/>
</dbReference>
<dbReference type="VEuPathDB" id="VectorBase:AALF025243"/>
<dbReference type="GO" id="GO:0008757">
    <property type="term" value="F:S-adenosylmethionine-dependent methyltransferase activity"/>
    <property type="evidence" value="ECO:0007669"/>
    <property type="project" value="UniProtKB-ARBA"/>
</dbReference>
<dbReference type="CDD" id="cd20071">
    <property type="entry name" value="SET_SMYD"/>
    <property type="match status" value="1"/>
</dbReference>
<evidence type="ECO:0000313" key="2">
    <source>
        <dbReference type="EMBL" id="JAV47343.1"/>
    </source>
</evidence>
<dbReference type="PANTHER" id="PTHR46455">
    <property type="entry name" value="SET AND MYND DOMAIN CONTAINING, ARTHROPOD-SPECIFIC, MEMBER 4, ISOFORM A"/>
    <property type="match status" value="1"/>
</dbReference>
<proteinExistence type="predicted"/>
<dbReference type="AlphaFoldDB" id="A0A1W7R8A5"/>
<dbReference type="InterPro" id="IPR046341">
    <property type="entry name" value="SET_dom_sf"/>
</dbReference>
<dbReference type="PANTHER" id="PTHR46455:SF6">
    <property type="entry name" value="RE22408P-RELATED"/>
    <property type="match status" value="1"/>
</dbReference>
<keyword evidence="2" id="KW-0808">Transferase</keyword>
<sequence length="492" mass="56379">MARFEENCEILESDELGRYLVARRDLARGQQILVEQPIVIGPYWDSEIRCLNCFRSSCTICRKCKRAPLCFDCTTHQETECDFYLNSGLNINFLFDHFNVVTPVRCLLLASSNRAKFDEMMSMEAHTNERRDTGIWQAHETKVVRPLLDSKAFEKMNDPSVTSELIQQICGFFDVNSFEIRGNMDDVQQVESLVRGLYPKAALMAHNCVSNTLISVDGQANLRLYTTVPVKKGEMLLYNYTRSLFGTVERRTHLKLGKYFVCTCSRCEDPTELGTHLSSVKCTGCDDGLCSYYAKEDKWLCNKCTKELEKTYVNNVLSDARKDAMQCATDIHELERIITKHSKTLHPNNSILLELKQTLAGEIRNRCLMSPPSKVPEQLLERKFHLCQEMLSILRVLEPGISRLTGIALYEYNVALWDLARKKFETKVISAKELLEELSKAEGGLKESISMLLFEHPSTPEGQLTKRAMHDLKDLREEMKQVKVIVPEIQKE</sequence>
<accession>A0A1W7R8A5</accession>